<gene>
    <name evidence="2" type="ORF">HGG79_08790</name>
</gene>
<protein>
    <submittedName>
        <fullName evidence="2">TIM barrel protein</fullName>
    </submittedName>
</protein>
<evidence type="ECO:0000313" key="3">
    <source>
        <dbReference type="Proteomes" id="UP000563151"/>
    </source>
</evidence>
<dbReference type="InterPro" id="IPR036237">
    <property type="entry name" value="Xyl_isomerase-like_sf"/>
</dbReference>
<dbReference type="Proteomes" id="UP000563151">
    <property type="component" value="Unassembled WGS sequence"/>
</dbReference>
<name>A0A923J0M4_CLOTT</name>
<keyword evidence="3" id="KW-1185">Reference proteome</keyword>
<accession>A0A923J0M4</accession>
<dbReference type="AlphaFoldDB" id="A0A923J0M4"/>
<dbReference type="EMBL" id="JAAZWO010000008">
    <property type="protein sequence ID" value="MBC2397869.1"/>
    <property type="molecule type" value="Genomic_DNA"/>
</dbReference>
<comment type="caution">
    <text evidence="2">The sequence shown here is derived from an EMBL/GenBank/DDBJ whole genome shotgun (WGS) entry which is preliminary data.</text>
</comment>
<evidence type="ECO:0000313" key="2">
    <source>
        <dbReference type="EMBL" id="MBC2397869.1"/>
    </source>
</evidence>
<dbReference type="RefSeq" id="WP_035146886.1">
    <property type="nucleotide sequence ID" value="NZ_JAAZWO010000008.1"/>
</dbReference>
<reference evidence="2 3" key="1">
    <citation type="submission" date="2020-04" db="EMBL/GenBank/DDBJ databases">
        <title>Genomic insights into acetone-butanol-ethanol (ABE) fermentation by sequencing solventogenic clostridia strains.</title>
        <authorList>
            <person name="Brown S."/>
        </authorList>
    </citation>
    <scope>NUCLEOTIDE SEQUENCE [LARGE SCALE GENOMIC DNA]</scope>
    <source>
        <strain evidence="2 3">DJ011</strain>
    </source>
</reference>
<dbReference type="SUPFAM" id="SSF51658">
    <property type="entry name" value="Xylose isomerase-like"/>
    <property type="match status" value="1"/>
</dbReference>
<dbReference type="Pfam" id="PF01261">
    <property type="entry name" value="AP_endonuc_2"/>
    <property type="match status" value="1"/>
</dbReference>
<proteinExistence type="predicted"/>
<sequence length="324" mass="37976">MLKLINLSTYDHDTQMFNHDHSKIMNFLQKNGMDGIELLNPIMWEESIIPKKSVKGVHLKYYPAWLDFWNGDREALLTQFETMDDVEMYYGGIHKESIIQSYKKEIQAADKIGAEYVIFHVSHVQLEHVFNYKFTYSDCEIIDAAAELINDIFKDLNTNVKLLFENLWWPGLTMIHKDMAFRMLEKVNYWNKGFMLDTGHLMNTNYYIENETQAVEYVLNTINNLGELKSFIKGIHLNCSLSGKYVIEQINKNNNIESMLNSEKMYGNAFSHVINIDQHKPFTDKSVSKIIEFIKPEYIVYEFITSSLVELEQFIKIQDEALAK</sequence>
<feature type="domain" description="Xylose isomerase-like TIM barrel" evidence="1">
    <location>
        <begin position="96"/>
        <end position="238"/>
    </location>
</feature>
<dbReference type="InterPro" id="IPR013022">
    <property type="entry name" value="Xyl_isomerase-like_TIM-brl"/>
</dbReference>
<organism evidence="2 3">
    <name type="scientific">Clostridium tetanomorphum</name>
    <dbReference type="NCBI Taxonomy" id="1553"/>
    <lineage>
        <taxon>Bacteria</taxon>
        <taxon>Bacillati</taxon>
        <taxon>Bacillota</taxon>
        <taxon>Clostridia</taxon>
        <taxon>Eubacteriales</taxon>
        <taxon>Clostridiaceae</taxon>
        <taxon>Clostridium</taxon>
    </lineage>
</organism>
<evidence type="ECO:0000259" key="1">
    <source>
        <dbReference type="Pfam" id="PF01261"/>
    </source>
</evidence>
<dbReference type="Gene3D" id="3.20.20.150">
    <property type="entry name" value="Divalent-metal-dependent TIM barrel enzymes"/>
    <property type="match status" value="1"/>
</dbReference>